<sequence>MTVRTLVGQKASSYWQCTPFMRFTIPKCTSWLVISRKVQSKVQFRSVPKHSPFIFRRVIICPGSRVHSFFEGKPLTGWPKTIRQFTTGCPLRGTHQVGVVSEPLSNLCSNSSPKVTTPTPMSDLFITIVVDSRKASLSHFVSVSWWNVLVTGIIDKVYVIRPNLSCLIVGLFAELGSWIANFSSPIEVNDDVTSIGDETFAIQMPSPANRPTINQRTRATYIPHYLVVFLDAKTTGRKNDGNVISRQRVQRKQAPSARSYQYIEVDAGKVPAVEGFLFNLPNDKMKISCPTLPVRGVTFDLEQ</sequence>
<organism evidence="1 2">
    <name type="scientific">Clonorchis sinensis</name>
    <name type="common">Chinese liver fluke</name>
    <dbReference type="NCBI Taxonomy" id="79923"/>
    <lineage>
        <taxon>Eukaryota</taxon>
        <taxon>Metazoa</taxon>
        <taxon>Spiralia</taxon>
        <taxon>Lophotrochozoa</taxon>
        <taxon>Platyhelminthes</taxon>
        <taxon>Trematoda</taxon>
        <taxon>Digenea</taxon>
        <taxon>Opisthorchiida</taxon>
        <taxon>Opisthorchiata</taxon>
        <taxon>Opisthorchiidae</taxon>
        <taxon>Clonorchis</taxon>
    </lineage>
</organism>
<gene>
    <name evidence="1" type="ORF">CLF_105997</name>
</gene>
<dbReference type="EMBL" id="DF143144">
    <property type="protein sequence ID" value="GAA51367.1"/>
    <property type="molecule type" value="Genomic_DNA"/>
</dbReference>
<protein>
    <submittedName>
        <fullName evidence="1">Uncharacterized protein</fullName>
    </submittedName>
</protein>
<proteinExistence type="predicted"/>
<reference evidence="1" key="1">
    <citation type="journal article" date="2011" name="Genome Biol.">
        <title>The draft genome of the carcinogenic human liver fluke Clonorchis sinensis.</title>
        <authorList>
            <person name="Wang X."/>
            <person name="Chen W."/>
            <person name="Huang Y."/>
            <person name="Sun J."/>
            <person name="Men J."/>
            <person name="Liu H."/>
            <person name="Luo F."/>
            <person name="Guo L."/>
            <person name="Lv X."/>
            <person name="Deng C."/>
            <person name="Zhou C."/>
            <person name="Fan Y."/>
            <person name="Li X."/>
            <person name="Huang L."/>
            <person name="Hu Y."/>
            <person name="Liang C."/>
            <person name="Hu X."/>
            <person name="Xu J."/>
            <person name="Yu X."/>
        </authorList>
    </citation>
    <scope>NUCLEOTIDE SEQUENCE [LARGE SCALE GENOMIC DNA]</scope>
    <source>
        <strain evidence="1">Henan</strain>
    </source>
</reference>
<dbReference type="Proteomes" id="UP000008909">
    <property type="component" value="Unassembled WGS sequence"/>
</dbReference>
<dbReference type="AlphaFoldDB" id="G7YEI4"/>
<accession>G7YEI4</accession>
<evidence type="ECO:0000313" key="1">
    <source>
        <dbReference type="EMBL" id="GAA51367.1"/>
    </source>
</evidence>
<keyword evidence="2" id="KW-1185">Reference proteome</keyword>
<evidence type="ECO:0000313" key="2">
    <source>
        <dbReference type="Proteomes" id="UP000008909"/>
    </source>
</evidence>
<reference key="2">
    <citation type="submission" date="2011-10" db="EMBL/GenBank/DDBJ databases">
        <title>The genome and transcriptome sequence of Clonorchis sinensis provide insights into the carcinogenic liver fluke.</title>
        <authorList>
            <person name="Wang X."/>
            <person name="Huang Y."/>
            <person name="Chen W."/>
            <person name="Liu H."/>
            <person name="Guo L."/>
            <person name="Chen Y."/>
            <person name="Luo F."/>
            <person name="Zhou W."/>
            <person name="Sun J."/>
            <person name="Mao Q."/>
            <person name="Liang P."/>
            <person name="Zhou C."/>
            <person name="Tian Y."/>
            <person name="Men J."/>
            <person name="Lv X."/>
            <person name="Huang L."/>
            <person name="Zhou J."/>
            <person name="Hu Y."/>
            <person name="Li R."/>
            <person name="Zhang F."/>
            <person name="Lei H."/>
            <person name="Li X."/>
            <person name="Hu X."/>
            <person name="Liang C."/>
            <person name="Xu J."/>
            <person name="Wu Z."/>
            <person name="Yu X."/>
        </authorList>
    </citation>
    <scope>NUCLEOTIDE SEQUENCE</scope>
    <source>
        <strain>Henan</strain>
    </source>
</reference>
<name>G7YEI4_CLOSI</name>